<dbReference type="Gene3D" id="3.20.20.80">
    <property type="entry name" value="Glycosidases"/>
    <property type="match status" value="1"/>
</dbReference>
<protein>
    <submittedName>
        <fullName evidence="2">DUF3459 domain-containing protein</fullName>
    </submittedName>
</protein>
<evidence type="ECO:0000259" key="1">
    <source>
        <dbReference type="Pfam" id="PF21702"/>
    </source>
</evidence>
<name>A0ABV2VBX9_9ACTN</name>
<feature type="domain" description="Alpha-1,4-glucan:maltose-1-phosphate maltosyltransferase C-terminal" evidence="1">
    <location>
        <begin position="221"/>
        <end position="305"/>
    </location>
</feature>
<proteinExistence type="predicted"/>
<evidence type="ECO:0000313" key="2">
    <source>
        <dbReference type="EMBL" id="MET9851333.1"/>
    </source>
</evidence>
<comment type="caution">
    <text evidence="2">The sequence shown here is derived from an EMBL/GenBank/DDBJ whole genome shotgun (WGS) entry which is preliminary data.</text>
</comment>
<feature type="non-terminal residue" evidence="2">
    <location>
        <position position="1"/>
    </location>
</feature>
<dbReference type="EMBL" id="JBEXPZ010000128">
    <property type="protein sequence ID" value="MET9851333.1"/>
    <property type="molecule type" value="Genomic_DNA"/>
</dbReference>
<keyword evidence="3" id="KW-1185">Reference proteome</keyword>
<dbReference type="InterPro" id="IPR013780">
    <property type="entry name" value="Glyco_hydro_b"/>
</dbReference>
<dbReference type="Proteomes" id="UP001550210">
    <property type="component" value="Unassembled WGS sequence"/>
</dbReference>
<dbReference type="Gene3D" id="2.60.40.1180">
    <property type="entry name" value="Golgi alpha-mannosidase II"/>
    <property type="match status" value="1"/>
</dbReference>
<dbReference type="SUPFAM" id="SSF51011">
    <property type="entry name" value="Glycosyl hydrolase domain"/>
    <property type="match status" value="1"/>
</dbReference>
<dbReference type="PANTHER" id="PTHR47786">
    <property type="entry name" value="ALPHA-1,4-GLUCAN:MALTOSE-1-PHOSPHATE MALTOSYLTRANSFERASE"/>
    <property type="match status" value="1"/>
</dbReference>
<evidence type="ECO:0000313" key="3">
    <source>
        <dbReference type="Proteomes" id="UP001550210"/>
    </source>
</evidence>
<reference evidence="2 3" key="1">
    <citation type="submission" date="2024-06" db="EMBL/GenBank/DDBJ databases">
        <title>The Natural Products Discovery Center: Release of the First 8490 Sequenced Strains for Exploring Actinobacteria Biosynthetic Diversity.</title>
        <authorList>
            <person name="Kalkreuter E."/>
            <person name="Kautsar S.A."/>
            <person name="Yang D."/>
            <person name="Bader C.D."/>
            <person name="Teijaro C.N."/>
            <person name="Fluegel L."/>
            <person name="Davis C.M."/>
            <person name="Simpson J.R."/>
            <person name="Lauterbach L."/>
            <person name="Steele A.D."/>
            <person name="Gui C."/>
            <person name="Meng S."/>
            <person name="Li G."/>
            <person name="Viehrig K."/>
            <person name="Ye F."/>
            <person name="Su P."/>
            <person name="Kiefer A.F."/>
            <person name="Nichols A."/>
            <person name="Cepeda A.J."/>
            <person name="Yan W."/>
            <person name="Fan B."/>
            <person name="Jiang Y."/>
            <person name="Adhikari A."/>
            <person name="Zheng C.-J."/>
            <person name="Schuster L."/>
            <person name="Cowan T.M."/>
            <person name="Smanski M.J."/>
            <person name="Chevrette M.G."/>
            <person name="De Carvalho L.P.S."/>
            <person name="Shen B."/>
        </authorList>
    </citation>
    <scope>NUCLEOTIDE SEQUENCE [LARGE SCALE GENOMIC DNA]</scope>
    <source>
        <strain evidence="2 3">NPDC006434</strain>
    </source>
</reference>
<organism evidence="2 3">
    <name type="scientific">Streptomyces ossamyceticus</name>
    <dbReference type="NCBI Taxonomy" id="249581"/>
    <lineage>
        <taxon>Bacteria</taxon>
        <taxon>Bacillati</taxon>
        <taxon>Actinomycetota</taxon>
        <taxon>Actinomycetes</taxon>
        <taxon>Kitasatosporales</taxon>
        <taxon>Streptomycetaceae</taxon>
        <taxon>Streptomyces</taxon>
    </lineage>
</organism>
<dbReference type="Pfam" id="PF21702">
    <property type="entry name" value="GLGE_C"/>
    <property type="match status" value="1"/>
</dbReference>
<dbReference type="SUPFAM" id="SSF51445">
    <property type="entry name" value="(Trans)glycosidases"/>
    <property type="match status" value="1"/>
</dbReference>
<sequence>YQDIYPIAFDADMPGLIAETTRILRHWMDHGVRIFRVDNPHTKPVVFWEQVIADINRTDPDVIFLAEAFTRPAMMHTLAATGFQQSYTYFTWRTTKQELTEYATELAGDAASYMRPNFFVNTPDILHAFLQNGGRPAFELRAVLAATLSPTWGVYSGYELCENTPLKPGSEEYLDSEKYQLRPRDWTTAEREGRTIAPLITALNDIRRRHPALHGLRNLRFHHTDNDAVMAYSKRTGTDTILVVVNLDAHHAQTARVSLDMAELGLGPDENAPMHDELTGETYRWGRTNHVRLEPGRAPAHILHVGVHADAPSSARNGGPGTR</sequence>
<dbReference type="RefSeq" id="WP_355405179.1">
    <property type="nucleotide sequence ID" value="NZ_JBEXPZ010000128.1"/>
</dbReference>
<dbReference type="InterPro" id="IPR017853">
    <property type="entry name" value="GH"/>
</dbReference>
<accession>A0ABV2VBX9</accession>
<gene>
    <name evidence="2" type="ORF">ABZZ21_43825</name>
</gene>
<dbReference type="InterPro" id="IPR049171">
    <property type="entry name" value="GLGE_C"/>
</dbReference>
<dbReference type="PANTHER" id="PTHR47786:SF2">
    <property type="entry name" value="GLYCOSYL HYDROLASE FAMILY 13 CATALYTIC DOMAIN-CONTAINING PROTEIN"/>
    <property type="match status" value="1"/>
</dbReference>